<comment type="caution">
    <text evidence="1">The sequence shown here is derived from an EMBL/GenBank/DDBJ whole genome shotgun (WGS) entry which is preliminary data.</text>
</comment>
<dbReference type="HOGENOM" id="CLU_2345167_0_0_11"/>
<protein>
    <submittedName>
        <fullName evidence="1">Uncharacterized protein</fullName>
    </submittedName>
</protein>
<evidence type="ECO:0000313" key="1">
    <source>
        <dbReference type="EMBL" id="EEZ62033.1"/>
    </source>
</evidence>
<gene>
    <name evidence="1" type="ORF">HMPREF0762_00120</name>
</gene>
<proteinExistence type="predicted"/>
<reference evidence="1" key="1">
    <citation type="submission" date="2009-10" db="EMBL/GenBank/DDBJ databases">
        <authorList>
            <person name="Weinstock G."/>
            <person name="Sodergren E."/>
            <person name="Clifton S."/>
            <person name="Fulton L."/>
            <person name="Fulton B."/>
            <person name="Courtney L."/>
            <person name="Fronick C."/>
            <person name="Harrison M."/>
            <person name="Strong C."/>
            <person name="Farmer C."/>
            <person name="Delahaunty K."/>
            <person name="Markovic C."/>
            <person name="Hall O."/>
            <person name="Minx P."/>
            <person name="Tomlinson C."/>
            <person name="Mitreva M."/>
            <person name="Nelson J."/>
            <person name="Hou S."/>
            <person name="Wollam A."/>
            <person name="Pepin K.H."/>
            <person name="Johnson M."/>
            <person name="Bhonagiri V."/>
            <person name="Nash W.E."/>
            <person name="Warren W."/>
            <person name="Chinwalla A."/>
            <person name="Mardis E.R."/>
            <person name="Wilson R.K."/>
        </authorList>
    </citation>
    <scope>NUCLEOTIDE SEQUENCE [LARGE SCALE GENOMIC DNA]</scope>
    <source>
        <strain evidence="1">ATCC 700122</strain>
    </source>
</reference>
<sequence length="97" mass="11117">MKSSFLTTARIWEKYSPSPALRCGVAASHLISQTEKTTDTKKAREGGLDACEDGRDYARVTLPERMHWVQTFFLTGWPFSRTVIFCTLGRNMRLETR</sequence>
<dbReference type="EMBL" id="ACUX02000004">
    <property type="protein sequence ID" value="EEZ62033.1"/>
    <property type="molecule type" value="Genomic_DNA"/>
</dbReference>
<organism evidence="1 2">
    <name type="scientific">Slackia exigua (strain ATCC 700122 / DSM 15923 / CIP 105133 / JCM 11022 / KCTC 5966 / S-7)</name>
    <dbReference type="NCBI Taxonomy" id="649764"/>
    <lineage>
        <taxon>Bacteria</taxon>
        <taxon>Bacillati</taxon>
        <taxon>Actinomycetota</taxon>
        <taxon>Coriobacteriia</taxon>
        <taxon>Eggerthellales</taxon>
        <taxon>Eggerthellaceae</taxon>
        <taxon>Slackia</taxon>
    </lineage>
</organism>
<name>D0WE94_SLAES</name>
<dbReference type="STRING" id="649764.HMPREF0762_00120"/>
<dbReference type="AlphaFoldDB" id="D0WE94"/>
<evidence type="ECO:0000313" key="2">
    <source>
        <dbReference type="Proteomes" id="UP000006001"/>
    </source>
</evidence>
<accession>D0WE94</accession>
<dbReference type="Proteomes" id="UP000006001">
    <property type="component" value="Unassembled WGS sequence"/>
</dbReference>
<keyword evidence="2" id="KW-1185">Reference proteome</keyword>